<accession>A0A4Q9VWH7</accession>
<keyword evidence="1" id="KW-0732">Signal</keyword>
<dbReference type="InterPro" id="IPR006311">
    <property type="entry name" value="TAT_signal"/>
</dbReference>
<keyword evidence="4" id="KW-1185">Reference proteome</keyword>
<dbReference type="Proteomes" id="UP000292781">
    <property type="component" value="Unassembled WGS sequence"/>
</dbReference>
<organism evidence="3 4">
    <name type="scientific">Siculibacillus lacustris</name>
    <dbReference type="NCBI Taxonomy" id="1549641"/>
    <lineage>
        <taxon>Bacteria</taxon>
        <taxon>Pseudomonadati</taxon>
        <taxon>Pseudomonadota</taxon>
        <taxon>Alphaproteobacteria</taxon>
        <taxon>Hyphomicrobiales</taxon>
        <taxon>Ancalomicrobiaceae</taxon>
        <taxon>Siculibacillus</taxon>
    </lineage>
</organism>
<dbReference type="EMBL" id="SJFN01000003">
    <property type="protein sequence ID" value="TBW40675.1"/>
    <property type="molecule type" value="Genomic_DNA"/>
</dbReference>
<protein>
    <submittedName>
        <fullName evidence="3">Transporter substrate-binding domain-containing protein</fullName>
    </submittedName>
</protein>
<name>A0A4Q9VWH7_9HYPH</name>
<evidence type="ECO:0000259" key="2">
    <source>
        <dbReference type="SMART" id="SM00062"/>
    </source>
</evidence>
<dbReference type="PANTHER" id="PTHR35936">
    <property type="entry name" value="MEMBRANE-BOUND LYTIC MUREIN TRANSGLYCOSYLASE F"/>
    <property type="match status" value="1"/>
</dbReference>
<dbReference type="InterPro" id="IPR001638">
    <property type="entry name" value="Solute-binding_3/MltF_N"/>
</dbReference>
<comment type="caution">
    <text evidence="3">The sequence shown here is derived from an EMBL/GenBank/DDBJ whole genome shotgun (WGS) entry which is preliminary data.</text>
</comment>
<dbReference type="PROSITE" id="PS51318">
    <property type="entry name" value="TAT"/>
    <property type="match status" value="1"/>
</dbReference>
<evidence type="ECO:0000256" key="1">
    <source>
        <dbReference type="ARBA" id="ARBA00022729"/>
    </source>
</evidence>
<dbReference type="SMART" id="SM00062">
    <property type="entry name" value="PBPb"/>
    <property type="match status" value="1"/>
</dbReference>
<feature type="domain" description="Solute-binding protein family 3/N-terminal" evidence="2">
    <location>
        <begin position="39"/>
        <end position="258"/>
    </location>
</feature>
<dbReference type="PANTHER" id="PTHR35936:SF17">
    <property type="entry name" value="ARGININE-BINDING EXTRACELLULAR PROTEIN ARTP"/>
    <property type="match status" value="1"/>
</dbReference>
<evidence type="ECO:0000313" key="3">
    <source>
        <dbReference type="EMBL" id="TBW40675.1"/>
    </source>
</evidence>
<dbReference type="Gene3D" id="3.40.190.10">
    <property type="entry name" value="Periplasmic binding protein-like II"/>
    <property type="match status" value="2"/>
</dbReference>
<sequence>MKRRDFLASSLGLVAAGTLIGAPTRARADTLADIKARKKVLIAVDLGSPPFGMTDATMQPIGADVESARLLAEHLGYPLEIVEVTSPNRVAFLLTGKADLVMASFSVTEERKKVIDFSDPYGVIQSVVAAPKDVAIKGVADIVGKRVGTTRGSTNDKEVTAQAVGADIVRYDDDSTLVTALVSGQVGIMASSPQIMAAVNPRIPANPLEVKFVLKTNPYAVGIRKGDDALRAAVNEWVHANLKNRKLDEIYKRYNGVALPEEMLK</sequence>
<dbReference type="AlphaFoldDB" id="A0A4Q9VWH7"/>
<gene>
    <name evidence="3" type="ORF">EYW49_02795</name>
</gene>
<dbReference type="RefSeq" id="WP_131305823.1">
    <property type="nucleotide sequence ID" value="NZ_SJFN01000003.1"/>
</dbReference>
<dbReference type="Pfam" id="PF00497">
    <property type="entry name" value="SBP_bac_3"/>
    <property type="match status" value="1"/>
</dbReference>
<proteinExistence type="predicted"/>
<dbReference type="OrthoDB" id="6192933at2"/>
<dbReference type="SUPFAM" id="SSF53850">
    <property type="entry name" value="Periplasmic binding protein-like II"/>
    <property type="match status" value="1"/>
</dbReference>
<reference evidence="3 4" key="1">
    <citation type="submission" date="2019-02" db="EMBL/GenBank/DDBJ databases">
        <title>Siculibacillus lacustris gen. nov., sp. nov., a new rosette-forming bacterium isolated from a freshwater crater lake (Lake St. Ana, Romania).</title>
        <authorList>
            <person name="Felfoldi T."/>
            <person name="Marton Z."/>
            <person name="Szabo A."/>
            <person name="Mentes A."/>
            <person name="Boka K."/>
            <person name="Marialigeti K."/>
            <person name="Mathe I."/>
            <person name="Koncz M."/>
            <person name="Schumann P."/>
            <person name="Toth E."/>
        </authorList>
    </citation>
    <scope>NUCLEOTIDE SEQUENCE [LARGE SCALE GENOMIC DNA]</scope>
    <source>
        <strain evidence="3 4">SA-279</strain>
    </source>
</reference>
<evidence type="ECO:0000313" key="4">
    <source>
        <dbReference type="Proteomes" id="UP000292781"/>
    </source>
</evidence>